<dbReference type="EMBL" id="OW240912">
    <property type="protein sequence ID" value="CAH2224716.1"/>
    <property type="molecule type" value="Genomic_DNA"/>
</dbReference>
<evidence type="ECO:0000313" key="3">
    <source>
        <dbReference type="Proteomes" id="UP001295444"/>
    </source>
</evidence>
<proteinExistence type="predicted"/>
<organism evidence="2 3">
    <name type="scientific">Pelobates cultripes</name>
    <name type="common">Western spadefoot toad</name>
    <dbReference type="NCBI Taxonomy" id="61616"/>
    <lineage>
        <taxon>Eukaryota</taxon>
        <taxon>Metazoa</taxon>
        <taxon>Chordata</taxon>
        <taxon>Craniata</taxon>
        <taxon>Vertebrata</taxon>
        <taxon>Euteleostomi</taxon>
        <taxon>Amphibia</taxon>
        <taxon>Batrachia</taxon>
        <taxon>Anura</taxon>
        <taxon>Pelobatoidea</taxon>
        <taxon>Pelobatidae</taxon>
        <taxon>Pelobates</taxon>
    </lineage>
</organism>
<accession>A0AAD1R6C9</accession>
<reference evidence="2" key="1">
    <citation type="submission" date="2022-03" db="EMBL/GenBank/DDBJ databases">
        <authorList>
            <person name="Alioto T."/>
            <person name="Alioto T."/>
            <person name="Gomez Garrido J."/>
        </authorList>
    </citation>
    <scope>NUCLEOTIDE SEQUENCE</scope>
</reference>
<name>A0AAD1R6C9_PELCU</name>
<keyword evidence="3" id="KW-1185">Reference proteome</keyword>
<evidence type="ECO:0000256" key="1">
    <source>
        <dbReference type="SAM" id="MobiDB-lite"/>
    </source>
</evidence>
<evidence type="ECO:0000313" key="2">
    <source>
        <dbReference type="EMBL" id="CAH2224716.1"/>
    </source>
</evidence>
<gene>
    <name evidence="2" type="ORF">PECUL_23A015228</name>
</gene>
<feature type="region of interest" description="Disordered" evidence="1">
    <location>
        <begin position="1"/>
        <end position="55"/>
    </location>
</feature>
<sequence>MVRNKKSQALGGSPRRHTGTMDDFVCTPSTQGSFGPPDKMAPESPSQDSMGDSIPDDTLAQIKQELAMISTHMLTKADSGGFLQELRTAITEEIKALRTDLSAVEETHFQGGEAPVLGDRRFPAGFANHRDAKKAGVAILFASTVPFTCLEELADPNGSYLFIKGTIADRRYTFASVRHFERQGSRTDGGSFTQTREIIPTIPQCIEVTAD</sequence>
<protein>
    <submittedName>
        <fullName evidence="2">Uncharacterized protein</fullName>
    </submittedName>
</protein>
<dbReference type="Gene3D" id="3.60.10.10">
    <property type="entry name" value="Endonuclease/exonuclease/phosphatase"/>
    <property type="match status" value="1"/>
</dbReference>
<dbReference type="InterPro" id="IPR036691">
    <property type="entry name" value="Endo/exonu/phosph_ase_sf"/>
</dbReference>
<dbReference type="Proteomes" id="UP001295444">
    <property type="component" value="Chromosome 01"/>
</dbReference>
<dbReference type="AlphaFoldDB" id="A0AAD1R6C9"/>